<accession>A0A178MC40</accession>
<gene>
    <name evidence="2" type="ORF">A6A04_20730</name>
</gene>
<dbReference type="EMBL" id="LWQT01000094">
    <property type="protein sequence ID" value="OAN46096.1"/>
    <property type="molecule type" value="Genomic_DNA"/>
</dbReference>
<evidence type="ECO:0000313" key="2">
    <source>
        <dbReference type="EMBL" id="OAN46096.1"/>
    </source>
</evidence>
<organism evidence="2 3">
    <name type="scientific">Paramagnetospirillum marisnigri</name>
    <dbReference type="NCBI Taxonomy" id="1285242"/>
    <lineage>
        <taxon>Bacteria</taxon>
        <taxon>Pseudomonadati</taxon>
        <taxon>Pseudomonadota</taxon>
        <taxon>Alphaproteobacteria</taxon>
        <taxon>Rhodospirillales</taxon>
        <taxon>Magnetospirillaceae</taxon>
        <taxon>Paramagnetospirillum</taxon>
    </lineage>
</organism>
<proteinExistence type="predicted"/>
<evidence type="ECO:0000313" key="3">
    <source>
        <dbReference type="Proteomes" id="UP000078428"/>
    </source>
</evidence>
<comment type="caution">
    <text evidence="2">The sequence shown here is derived from an EMBL/GenBank/DDBJ whole genome shotgun (WGS) entry which is preliminary data.</text>
</comment>
<feature type="signal peptide" evidence="1">
    <location>
        <begin position="1"/>
        <end position="25"/>
    </location>
</feature>
<evidence type="ECO:0008006" key="4">
    <source>
        <dbReference type="Google" id="ProtNLM"/>
    </source>
</evidence>
<dbReference type="OrthoDB" id="7358807at2"/>
<keyword evidence="1" id="KW-0732">Signal</keyword>
<keyword evidence="3" id="KW-1185">Reference proteome</keyword>
<dbReference type="STRING" id="1285242.A6A04_20730"/>
<sequence length="192" mass="20797">MTPYLRMALSMLALCLAGCVPFVLEGQTRHFAASEYSYPLADGHYVVEGQGKSSVKLVARADHLAATVVEDGRETMTLIGGFIALGTSGHFIFQATDATENGKAVSKAPDETTYLPIRVKNSDEATWFAGPDRCDAECSRLLLDHGFHLEGGDWRAPKGLSKVQLMAFYEALAPLLDRSGWKGTTMLRIAGL</sequence>
<evidence type="ECO:0000256" key="1">
    <source>
        <dbReference type="SAM" id="SignalP"/>
    </source>
</evidence>
<dbReference type="Proteomes" id="UP000078428">
    <property type="component" value="Unassembled WGS sequence"/>
</dbReference>
<dbReference type="AlphaFoldDB" id="A0A178MC40"/>
<feature type="chain" id="PRO_5008091836" description="Lipoprotein" evidence="1">
    <location>
        <begin position="26"/>
        <end position="192"/>
    </location>
</feature>
<reference evidence="2 3" key="1">
    <citation type="submission" date="2016-04" db="EMBL/GenBank/DDBJ databases">
        <title>Draft genome sequence of freshwater magnetotactic bacteria Magnetospirillum marisnigri SP-1 and Magnetospirillum moscoviense BB-1.</title>
        <authorList>
            <person name="Koziaeva V."/>
            <person name="Dziuba M.V."/>
            <person name="Ivanov T.M."/>
            <person name="Kuznetsov B."/>
            <person name="Grouzdev D.S."/>
        </authorList>
    </citation>
    <scope>NUCLEOTIDE SEQUENCE [LARGE SCALE GENOMIC DNA]</scope>
    <source>
        <strain evidence="2 3">SP-1</strain>
    </source>
</reference>
<dbReference type="RefSeq" id="WP_068495155.1">
    <property type="nucleotide sequence ID" value="NZ_LWQT01000094.1"/>
</dbReference>
<protein>
    <recommendedName>
        <fullName evidence="4">Lipoprotein</fullName>
    </recommendedName>
</protein>
<name>A0A178MC40_9PROT</name>